<evidence type="ECO:0000313" key="2">
    <source>
        <dbReference type="EMBL" id="GAA4811866.1"/>
    </source>
</evidence>
<dbReference type="RefSeq" id="WP_345424354.1">
    <property type="nucleotide sequence ID" value="NZ_BAABHO010000077.1"/>
</dbReference>
<organism evidence="2 3">
    <name type="scientific">Actinomycetospora chlora</name>
    <dbReference type="NCBI Taxonomy" id="663608"/>
    <lineage>
        <taxon>Bacteria</taxon>
        <taxon>Bacillati</taxon>
        <taxon>Actinomycetota</taxon>
        <taxon>Actinomycetes</taxon>
        <taxon>Pseudonocardiales</taxon>
        <taxon>Pseudonocardiaceae</taxon>
        <taxon>Actinomycetospora</taxon>
    </lineage>
</organism>
<comment type="caution">
    <text evidence="2">The sequence shown here is derived from an EMBL/GenBank/DDBJ whole genome shotgun (WGS) entry which is preliminary data.</text>
</comment>
<feature type="region of interest" description="Disordered" evidence="1">
    <location>
        <begin position="39"/>
        <end position="76"/>
    </location>
</feature>
<feature type="compositionally biased region" description="Basic and acidic residues" evidence="1">
    <location>
        <begin position="1"/>
        <end position="17"/>
    </location>
</feature>
<evidence type="ECO:0000313" key="3">
    <source>
        <dbReference type="Proteomes" id="UP001500928"/>
    </source>
</evidence>
<dbReference type="Proteomes" id="UP001500928">
    <property type="component" value="Unassembled WGS sequence"/>
</dbReference>
<keyword evidence="3" id="KW-1185">Reference proteome</keyword>
<evidence type="ECO:0000256" key="1">
    <source>
        <dbReference type="SAM" id="MobiDB-lite"/>
    </source>
</evidence>
<proteinExistence type="predicted"/>
<name>A0ABP9CP77_9PSEU</name>
<feature type="compositionally biased region" description="Basic and acidic residues" evidence="1">
    <location>
        <begin position="50"/>
        <end position="76"/>
    </location>
</feature>
<feature type="region of interest" description="Disordered" evidence="1">
    <location>
        <begin position="1"/>
        <end position="26"/>
    </location>
</feature>
<gene>
    <name evidence="2" type="ORF">GCM10023200_57060</name>
</gene>
<reference evidence="3" key="1">
    <citation type="journal article" date="2019" name="Int. J. Syst. Evol. Microbiol.">
        <title>The Global Catalogue of Microorganisms (GCM) 10K type strain sequencing project: providing services to taxonomists for standard genome sequencing and annotation.</title>
        <authorList>
            <consortium name="The Broad Institute Genomics Platform"/>
            <consortium name="The Broad Institute Genome Sequencing Center for Infectious Disease"/>
            <person name="Wu L."/>
            <person name="Ma J."/>
        </authorList>
    </citation>
    <scope>NUCLEOTIDE SEQUENCE [LARGE SCALE GENOMIC DNA]</scope>
    <source>
        <strain evidence="3">JCM 17979</strain>
    </source>
</reference>
<accession>A0ABP9CP77</accession>
<dbReference type="EMBL" id="BAABHO010000077">
    <property type="protein sequence ID" value="GAA4811866.1"/>
    <property type="molecule type" value="Genomic_DNA"/>
</dbReference>
<sequence length="76" mass="8665">MIGSRERRTHEPEDARRGWVNPTPADTDEAALDRAMASAERAVAMGTATEDQRTRVGRMEEARSHEQRRAAFRRDN</sequence>
<protein>
    <submittedName>
        <fullName evidence="2">Uncharacterized protein</fullName>
    </submittedName>
</protein>